<reference evidence="1" key="1">
    <citation type="submission" date="2019-12" db="EMBL/GenBank/DDBJ databases">
        <title>Genome sequencing and annotation of Brassica cretica.</title>
        <authorList>
            <person name="Studholme D.J."/>
            <person name="Sarris P.F."/>
        </authorList>
    </citation>
    <scope>NUCLEOTIDE SEQUENCE</scope>
    <source>
        <strain evidence="1">PFS-102/07</strain>
        <tissue evidence="1">Leaf</tissue>
    </source>
</reference>
<evidence type="ECO:0000313" key="1">
    <source>
        <dbReference type="EMBL" id="KAF2591909.1"/>
    </source>
</evidence>
<comment type="caution">
    <text evidence="1">The sequence shown here is derived from an EMBL/GenBank/DDBJ whole genome shotgun (WGS) entry which is preliminary data.</text>
</comment>
<gene>
    <name evidence="1" type="ORF">F2Q70_00041653</name>
</gene>
<protein>
    <submittedName>
        <fullName evidence="1">Uncharacterized protein</fullName>
    </submittedName>
</protein>
<organism evidence="1">
    <name type="scientific">Brassica cretica</name>
    <name type="common">Mustard</name>
    <dbReference type="NCBI Taxonomy" id="69181"/>
    <lineage>
        <taxon>Eukaryota</taxon>
        <taxon>Viridiplantae</taxon>
        <taxon>Streptophyta</taxon>
        <taxon>Embryophyta</taxon>
        <taxon>Tracheophyta</taxon>
        <taxon>Spermatophyta</taxon>
        <taxon>Magnoliopsida</taxon>
        <taxon>eudicotyledons</taxon>
        <taxon>Gunneridae</taxon>
        <taxon>Pentapetalae</taxon>
        <taxon>rosids</taxon>
        <taxon>malvids</taxon>
        <taxon>Brassicales</taxon>
        <taxon>Brassicaceae</taxon>
        <taxon>Brassiceae</taxon>
        <taxon>Brassica</taxon>
    </lineage>
</organism>
<sequence length="87" mass="9991">MISHRRLKVYFTLEGGVLVKAINRPKAWPSFKSKVVDIRGLLMNFLRWQVVFEPHTAISGVRLIAESALADRRFQSYVAIGYPSWCP</sequence>
<dbReference type="EMBL" id="QGKY02000190">
    <property type="protein sequence ID" value="KAF2591909.1"/>
    <property type="molecule type" value="Genomic_DNA"/>
</dbReference>
<proteinExistence type="predicted"/>
<name>A0A8S9KCH6_BRACR</name>
<dbReference type="AlphaFoldDB" id="A0A8S9KCH6"/>
<accession>A0A8S9KCH6</accession>